<proteinExistence type="predicted"/>
<reference evidence="2" key="1">
    <citation type="journal article" date="2023" name="Mol. Biol. Evol.">
        <title>Third-Generation Sequencing Reveals the Adaptive Role of the Epigenome in Three Deep-Sea Polychaetes.</title>
        <authorList>
            <person name="Perez M."/>
            <person name="Aroh O."/>
            <person name="Sun Y."/>
            <person name="Lan Y."/>
            <person name="Juniper S.K."/>
            <person name="Young C.R."/>
            <person name="Angers B."/>
            <person name="Qian P.Y."/>
        </authorList>
    </citation>
    <scope>NUCLEOTIDE SEQUENCE</scope>
    <source>
        <strain evidence="2">R07B-5</strain>
    </source>
</reference>
<gene>
    <name evidence="2" type="ORF">NP493_386g04031</name>
</gene>
<evidence type="ECO:0000313" key="3">
    <source>
        <dbReference type="Proteomes" id="UP001209878"/>
    </source>
</evidence>
<accession>A0AAD9L1T4</accession>
<keyword evidence="1" id="KW-0732">Signal</keyword>
<dbReference type="Proteomes" id="UP001209878">
    <property type="component" value="Unassembled WGS sequence"/>
</dbReference>
<protein>
    <recommendedName>
        <fullName evidence="4">Secreted protein</fullName>
    </recommendedName>
</protein>
<keyword evidence="3" id="KW-1185">Reference proteome</keyword>
<organism evidence="2 3">
    <name type="scientific">Ridgeia piscesae</name>
    <name type="common">Tubeworm</name>
    <dbReference type="NCBI Taxonomy" id="27915"/>
    <lineage>
        <taxon>Eukaryota</taxon>
        <taxon>Metazoa</taxon>
        <taxon>Spiralia</taxon>
        <taxon>Lophotrochozoa</taxon>
        <taxon>Annelida</taxon>
        <taxon>Polychaeta</taxon>
        <taxon>Sedentaria</taxon>
        <taxon>Canalipalpata</taxon>
        <taxon>Sabellida</taxon>
        <taxon>Siboglinidae</taxon>
        <taxon>Ridgeia</taxon>
    </lineage>
</organism>
<sequence>MSLRTFLFWSTTSSSLRSLASCCGPTVTGAAVTGEVAATPTGAIRWGGGRNGPSFTDVGLWAATLPLAGSSGDSPDVLAGVWIGAMWSREVMGNSIPLPLRSW</sequence>
<evidence type="ECO:0008006" key="4">
    <source>
        <dbReference type="Google" id="ProtNLM"/>
    </source>
</evidence>
<evidence type="ECO:0000256" key="1">
    <source>
        <dbReference type="SAM" id="SignalP"/>
    </source>
</evidence>
<feature type="chain" id="PRO_5042006663" description="Secreted protein" evidence="1">
    <location>
        <begin position="23"/>
        <end position="103"/>
    </location>
</feature>
<name>A0AAD9L1T4_RIDPI</name>
<comment type="caution">
    <text evidence="2">The sequence shown here is derived from an EMBL/GenBank/DDBJ whole genome shotgun (WGS) entry which is preliminary data.</text>
</comment>
<dbReference type="AlphaFoldDB" id="A0AAD9L1T4"/>
<dbReference type="EMBL" id="JAODUO010000387">
    <property type="protein sequence ID" value="KAK2181662.1"/>
    <property type="molecule type" value="Genomic_DNA"/>
</dbReference>
<evidence type="ECO:0000313" key="2">
    <source>
        <dbReference type="EMBL" id="KAK2181662.1"/>
    </source>
</evidence>
<feature type="signal peptide" evidence="1">
    <location>
        <begin position="1"/>
        <end position="22"/>
    </location>
</feature>